<dbReference type="PROSITE" id="PS50994">
    <property type="entry name" value="INTEGRASE"/>
    <property type="match status" value="1"/>
</dbReference>
<feature type="domain" description="Integrase catalytic" evidence="2">
    <location>
        <begin position="248"/>
        <end position="461"/>
    </location>
</feature>
<dbReference type="SUPFAM" id="SSF53098">
    <property type="entry name" value="Ribonuclease H-like"/>
    <property type="match status" value="1"/>
</dbReference>
<dbReference type="Proteomes" id="UP000672657">
    <property type="component" value="Unassembled WGS sequence"/>
</dbReference>
<dbReference type="InterPro" id="IPR001584">
    <property type="entry name" value="Integrase_cat-core"/>
</dbReference>
<dbReference type="RefSeq" id="WP_211957503.1">
    <property type="nucleotide sequence ID" value="NZ_CAJPVI010000059.1"/>
</dbReference>
<evidence type="ECO:0000313" key="3">
    <source>
        <dbReference type="EMBL" id="CAG2159420.1"/>
    </source>
</evidence>
<proteinExistence type="predicted"/>
<dbReference type="EMBL" id="CAJPVI010000059">
    <property type="protein sequence ID" value="CAG2159420.1"/>
    <property type="molecule type" value="Genomic_DNA"/>
</dbReference>
<evidence type="ECO:0000259" key="2">
    <source>
        <dbReference type="PROSITE" id="PS50994"/>
    </source>
</evidence>
<organism evidence="3 4">
    <name type="scientific">Cupriavidus numazuensis</name>
    <dbReference type="NCBI Taxonomy" id="221992"/>
    <lineage>
        <taxon>Bacteria</taxon>
        <taxon>Pseudomonadati</taxon>
        <taxon>Pseudomonadota</taxon>
        <taxon>Betaproteobacteria</taxon>
        <taxon>Burkholderiales</taxon>
        <taxon>Burkholderiaceae</taxon>
        <taxon>Cupriavidus</taxon>
    </lineage>
</organism>
<protein>
    <recommendedName>
        <fullName evidence="2">Integrase catalytic domain-containing protein</fullName>
    </recommendedName>
</protein>
<dbReference type="Gene3D" id="3.30.420.10">
    <property type="entry name" value="Ribonuclease H-like superfamily/Ribonuclease H"/>
    <property type="match status" value="1"/>
</dbReference>
<feature type="compositionally biased region" description="Basic and acidic residues" evidence="1">
    <location>
        <begin position="604"/>
        <end position="619"/>
    </location>
</feature>
<dbReference type="InterPro" id="IPR036397">
    <property type="entry name" value="RNaseH_sf"/>
</dbReference>
<dbReference type="InterPro" id="IPR012337">
    <property type="entry name" value="RNaseH-like_sf"/>
</dbReference>
<gene>
    <name evidence="3" type="ORF">LMG26411_06693</name>
</gene>
<sequence>MTRTLRLHDRLAPPKNHDAYLEVLDPHPRGGCIKVFDAEKREDRYIEIANILADIHAGKLTVLREGKPRFSHAAQPDDQELHERNRFIHTVMRRIQEIQKRQGVSFREAYIRAAKEHQEKATPESRPFPPQSTMYRYRKSDMAGLPVLRGNKNKGNYLPRYPYEVDNTIAIVAELHYLVPHSRWTLRRVTKEVNRQVSGAVPPTNCRPISVKYVKNAILRIVSADPELERMLPADVVAGKSLAKKRIRVETPFERVEQDALHLPFVVQTPNGITSQVWLVHAIDCCTSYPLGWRLVVGAPTDTDSLACAELYMAPLKKKRFEELGIDHAMNVCGTPGQLIFDNGAEAKGGRIQNLERLGVDVKHCRARAGQEKPFIERSNRSIKEAMEGLAGCTRMDGKDGQRDPIALGDKLPTLEELEVWIVRWYYEKWIHTPLERLQWDVVLTDSLKGNTPAERWQHFEASCFAISLPPSRSEWLAALYEHTDRSVSRKTGITVDGLHYKSDEIEALIKKYGEQRQLRVLFNPDDFRHVYVYEGDDFPLVTLPHEHLRPETPAWSFSEAKERFKNQKSTIKRAPQAEKFDQDMHEQVVADSLAPKRKKPSKHERNRETARRERETRAVTRASRQPGPLPPPPACRSKKVSEEASAAAQPVGSIFGDAALLPVLDRANGDELI</sequence>
<name>A0ABN7QBM2_9BURK</name>
<comment type="caution">
    <text evidence="3">The sequence shown here is derived from an EMBL/GenBank/DDBJ whole genome shotgun (WGS) entry which is preliminary data.</text>
</comment>
<feature type="compositionally biased region" description="Basic and acidic residues" evidence="1">
    <location>
        <begin position="576"/>
        <end position="589"/>
    </location>
</feature>
<dbReference type="InterPro" id="IPR015378">
    <property type="entry name" value="Transposase-like_Mu_C"/>
</dbReference>
<reference evidence="3 4" key="1">
    <citation type="submission" date="2021-03" db="EMBL/GenBank/DDBJ databases">
        <authorList>
            <person name="Peeters C."/>
        </authorList>
    </citation>
    <scope>NUCLEOTIDE SEQUENCE [LARGE SCALE GENOMIC DNA]</scope>
    <source>
        <strain evidence="3 4">LMG 26411</strain>
    </source>
</reference>
<dbReference type="Pfam" id="PF09299">
    <property type="entry name" value="Mu-transpos_C"/>
    <property type="match status" value="1"/>
</dbReference>
<evidence type="ECO:0000313" key="4">
    <source>
        <dbReference type="Proteomes" id="UP000672657"/>
    </source>
</evidence>
<keyword evidence="4" id="KW-1185">Reference proteome</keyword>
<feature type="region of interest" description="Disordered" evidence="1">
    <location>
        <begin position="566"/>
        <end position="657"/>
    </location>
</feature>
<accession>A0ABN7QBM2</accession>
<evidence type="ECO:0000256" key="1">
    <source>
        <dbReference type="SAM" id="MobiDB-lite"/>
    </source>
</evidence>